<protein>
    <submittedName>
        <fullName evidence="2">Uncharacterized protein</fullName>
    </submittedName>
</protein>
<dbReference type="EMBL" id="JAUHHV010000001">
    <property type="protein sequence ID" value="KAK1441175.1"/>
    <property type="molecule type" value="Genomic_DNA"/>
</dbReference>
<proteinExistence type="predicted"/>
<organism evidence="2 3">
    <name type="scientific">Tagetes erecta</name>
    <name type="common">African marigold</name>
    <dbReference type="NCBI Taxonomy" id="13708"/>
    <lineage>
        <taxon>Eukaryota</taxon>
        <taxon>Viridiplantae</taxon>
        <taxon>Streptophyta</taxon>
        <taxon>Embryophyta</taxon>
        <taxon>Tracheophyta</taxon>
        <taxon>Spermatophyta</taxon>
        <taxon>Magnoliopsida</taxon>
        <taxon>eudicotyledons</taxon>
        <taxon>Gunneridae</taxon>
        <taxon>Pentapetalae</taxon>
        <taxon>asterids</taxon>
        <taxon>campanulids</taxon>
        <taxon>Asterales</taxon>
        <taxon>Asteraceae</taxon>
        <taxon>Asteroideae</taxon>
        <taxon>Heliantheae alliance</taxon>
        <taxon>Tageteae</taxon>
        <taxon>Tagetes</taxon>
    </lineage>
</organism>
<reference evidence="2" key="1">
    <citation type="journal article" date="2023" name="bioRxiv">
        <title>Improved chromosome-level genome assembly for marigold (Tagetes erecta).</title>
        <authorList>
            <person name="Jiang F."/>
            <person name="Yuan L."/>
            <person name="Wang S."/>
            <person name="Wang H."/>
            <person name="Xu D."/>
            <person name="Wang A."/>
            <person name="Fan W."/>
        </authorList>
    </citation>
    <scope>NUCLEOTIDE SEQUENCE</scope>
    <source>
        <strain evidence="2">WSJ</strain>
        <tissue evidence="2">Leaf</tissue>
    </source>
</reference>
<accession>A0AAD8LPK0</accession>
<evidence type="ECO:0000313" key="1">
    <source>
        <dbReference type="EMBL" id="KAK1426992.1"/>
    </source>
</evidence>
<evidence type="ECO:0000313" key="2">
    <source>
        <dbReference type="EMBL" id="KAK1441175.1"/>
    </source>
</evidence>
<dbReference type="AlphaFoldDB" id="A0AAD8LPK0"/>
<gene>
    <name evidence="2" type="ORF">QVD17_07015</name>
    <name evidence="1" type="ORF">QVD17_15674</name>
</gene>
<name>A0AAD8LPK0_TARER</name>
<keyword evidence="3" id="KW-1185">Reference proteome</keyword>
<comment type="caution">
    <text evidence="2">The sequence shown here is derived from an EMBL/GenBank/DDBJ whole genome shotgun (WGS) entry which is preliminary data.</text>
</comment>
<dbReference type="Proteomes" id="UP001229421">
    <property type="component" value="Unassembled WGS sequence"/>
</dbReference>
<dbReference type="EMBL" id="JAUHHV010000004">
    <property type="protein sequence ID" value="KAK1426992.1"/>
    <property type="molecule type" value="Genomic_DNA"/>
</dbReference>
<evidence type="ECO:0000313" key="3">
    <source>
        <dbReference type="Proteomes" id="UP001229421"/>
    </source>
</evidence>
<sequence>MKYRAIRMEDLKHVADEFNTSKCMQVKLYYKNDFQKLKDKKIKINNLKHDIDEFKKAKLDLFNKVDADSSVKIIYYGAMLNPYKSDPQREFSEEYSLDGAFEEMNIIKKSLCEDE</sequence>